<proteinExistence type="inferred from homology"/>
<evidence type="ECO:0000256" key="12">
    <source>
        <dbReference type="SAM" id="Phobius"/>
    </source>
</evidence>
<dbReference type="EC" id="1.17.4.4" evidence="3"/>
<feature type="transmembrane region" description="Helical" evidence="12">
    <location>
        <begin position="112"/>
        <end position="131"/>
    </location>
</feature>
<keyword evidence="4 12" id="KW-0812">Transmembrane</keyword>
<dbReference type="Gene3D" id="1.20.1440.130">
    <property type="entry name" value="VKOR domain"/>
    <property type="match status" value="1"/>
</dbReference>
<evidence type="ECO:0000256" key="6">
    <source>
        <dbReference type="ARBA" id="ARBA00022824"/>
    </source>
</evidence>
<comment type="caution">
    <text evidence="14">The sequence shown here is derived from an EMBL/GenBank/DDBJ whole genome shotgun (WGS) entry which is preliminary data.</text>
</comment>
<reference evidence="14 15" key="1">
    <citation type="submission" date="2024-08" db="EMBL/GenBank/DDBJ databases">
        <authorList>
            <person name="Cucini C."/>
            <person name="Frati F."/>
        </authorList>
    </citation>
    <scope>NUCLEOTIDE SEQUENCE [LARGE SCALE GENOMIC DNA]</scope>
</reference>
<evidence type="ECO:0000259" key="13">
    <source>
        <dbReference type="SMART" id="SM00756"/>
    </source>
</evidence>
<evidence type="ECO:0000313" key="15">
    <source>
        <dbReference type="Proteomes" id="UP001642540"/>
    </source>
</evidence>
<evidence type="ECO:0000256" key="10">
    <source>
        <dbReference type="ARBA" id="ARBA00023157"/>
    </source>
</evidence>
<keyword evidence="6" id="KW-0256">Endoplasmic reticulum</keyword>
<feature type="transmembrane region" description="Helical" evidence="12">
    <location>
        <begin position="87"/>
        <end position="105"/>
    </location>
</feature>
<feature type="transmembrane region" description="Helical" evidence="12">
    <location>
        <begin position="137"/>
        <end position="159"/>
    </location>
</feature>
<evidence type="ECO:0000256" key="2">
    <source>
        <dbReference type="ARBA" id="ARBA00006214"/>
    </source>
</evidence>
<evidence type="ECO:0000256" key="7">
    <source>
        <dbReference type="ARBA" id="ARBA00022989"/>
    </source>
</evidence>
<comment type="similarity">
    <text evidence="2">Belongs to the VKOR family.</text>
</comment>
<evidence type="ECO:0000256" key="4">
    <source>
        <dbReference type="ARBA" id="ARBA00022692"/>
    </source>
</evidence>
<dbReference type="InterPro" id="IPR038354">
    <property type="entry name" value="VKOR_sf"/>
</dbReference>
<dbReference type="InterPro" id="IPR012932">
    <property type="entry name" value="VKOR"/>
</dbReference>
<evidence type="ECO:0000256" key="9">
    <source>
        <dbReference type="ARBA" id="ARBA00023136"/>
    </source>
</evidence>
<evidence type="ECO:0000256" key="1">
    <source>
        <dbReference type="ARBA" id="ARBA00004477"/>
    </source>
</evidence>
<evidence type="ECO:0000256" key="5">
    <source>
        <dbReference type="ARBA" id="ARBA00022719"/>
    </source>
</evidence>
<name>A0ABP1PUD5_9HEXA</name>
<evidence type="ECO:0000256" key="3">
    <source>
        <dbReference type="ARBA" id="ARBA00012278"/>
    </source>
</evidence>
<dbReference type="PANTHER" id="PTHR14519:SF8">
    <property type="entry name" value="VITAMIN K EPOXIDE REDUCTASE COMPLEX SUBUNIT 1"/>
    <property type="match status" value="1"/>
</dbReference>
<sequence length="187" mass="20787">MMTLTDCRVRVGKLRKYLGILCLFGTLLSAYTVYVEINLEKDPKYTALCDISPGVSCTAVFGSEWGKGFGLVNKVVSENSTLNQPNGVYGVVSYPLFALISRFDFLLLAKASVLMGTIGLVISGYLAYILIYVLDDICVICFGIYIVNVLLLLLSIWYYRSLRTLHQYKNQLAGNNEPTLGISKKRV</sequence>
<keyword evidence="10" id="KW-1015">Disulfide bond</keyword>
<dbReference type="Proteomes" id="UP001642540">
    <property type="component" value="Unassembled WGS sequence"/>
</dbReference>
<dbReference type="Pfam" id="PF07884">
    <property type="entry name" value="VKOR"/>
    <property type="match status" value="1"/>
</dbReference>
<dbReference type="EMBL" id="CAXLJM020000013">
    <property type="protein sequence ID" value="CAL8077878.1"/>
    <property type="molecule type" value="Genomic_DNA"/>
</dbReference>
<dbReference type="CDD" id="cd12917">
    <property type="entry name" value="VKOR_euk"/>
    <property type="match status" value="1"/>
</dbReference>
<evidence type="ECO:0000256" key="8">
    <source>
        <dbReference type="ARBA" id="ARBA00023002"/>
    </source>
</evidence>
<dbReference type="PANTHER" id="PTHR14519">
    <property type="entry name" value="VITAMIN K EPOXIDE REDUCTASE COMPLEX, SUBUNIT 1"/>
    <property type="match status" value="1"/>
</dbReference>
<evidence type="ECO:0000256" key="11">
    <source>
        <dbReference type="ARBA" id="ARBA00023284"/>
    </source>
</evidence>
<keyword evidence="7 12" id="KW-1133">Transmembrane helix</keyword>
<keyword evidence="8" id="KW-0560">Oxidoreductase</keyword>
<keyword evidence="15" id="KW-1185">Reference proteome</keyword>
<accession>A0ABP1PUD5</accession>
<dbReference type="SMART" id="SM00756">
    <property type="entry name" value="VKc"/>
    <property type="match status" value="1"/>
</dbReference>
<gene>
    <name evidence="14" type="ORF">ODALV1_LOCUS3944</name>
</gene>
<keyword evidence="5" id="KW-0874">Quinone</keyword>
<feature type="domain" description="Vitamin K epoxide reductase" evidence="13">
    <location>
        <begin position="11"/>
        <end position="159"/>
    </location>
</feature>
<comment type="subcellular location">
    <subcellularLocation>
        <location evidence="1">Endoplasmic reticulum membrane</location>
        <topology evidence="1">Multi-pass membrane protein</topology>
    </subcellularLocation>
</comment>
<keyword evidence="9 12" id="KW-0472">Membrane</keyword>
<protein>
    <recommendedName>
        <fullName evidence="3">vitamin-K-epoxide reductase (warfarin-sensitive)</fullName>
        <ecNumber evidence="3">1.17.4.4</ecNumber>
    </recommendedName>
</protein>
<organism evidence="14 15">
    <name type="scientific">Orchesella dallaii</name>
    <dbReference type="NCBI Taxonomy" id="48710"/>
    <lineage>
        <taxon>Eukaryota</taxon>
        <taxon>Metazoa</taxon>
        <taxon>Ecdysozoa</taxon>
        <taxon>Arthropoda</taxon>
        <taxon>Hexapoda</taxon>
        <taxon>Collembola</taxon>
        <taxon>Entomobryomorpha</taxon>
        <taxon>Entomobryoidea</taxon>
        <taxon>Orchesellidae</taxon>
        <taxon>Orchesellinae</taxon>
        <taxon>Orchesella</taxon>
    </lineage>
</organism>
<dbReference type="InterPro" id="IPR042406">
    <property type="entry name" value="VKORC1/VKORC1L1"/>
</dbReference>
<keyword evidence="11" id="KW-0676">Redox-active center</keyword>
<evidence type="ECO:0000313" key="14">
    <source>
        <dbReference type="EMBL" id="CAL8077878.1"/>
    </source>
</evidence>
<feature type="transmembrane region" description="Helical" evidence="12">
    <location>
        <begin position="17"/>
        <end position="35"/>
    </location>
</feature>